<dbReference type="GO" id="GO:1990414">
    <property type="term" value="P:replication-born double-strand break repair via sister chromatid exchange"/>
    <property type="evidence" value="ECO:0007669"/>
    <property type="project" value="TreeGrafter"/>
</dbReference>
<dbReference type="OrthoDB" id="10071381at2759"/>
<feature type="compositionally biased region" description="Gly residues" evidence="4">
    <location>
        <begin position="346"/>
        <end position="357"/>
    </location>
</feature>
<dbReference type="PANTHER" id="PTHR12585:SF69">
    <property type="entry name" value="FI11703P"/>
    <property type="match status" value="1"/>
</dbReference>
<dbReference type="SUPFAM" id="SSF46785">
    <property type="entry name" value="Winged helix' DNA-binding domain"/>
    <property type="match status" value="1"/>
</dbReference>
<evidence type="ECO:0000259" key="6">
    <source>
        <dbReference type="Pfam" id="PF04825"/>
    </source>
</evidence>
<dbReference type="GO" id="GO:0005634">
    <property type="term" value="C:nucleus"/>
    <property type="evidence" value="ECO:0007669"/>
    <property type="project" value="UniProtKB-SubCell"/>
</dbReference>
<feature type="region of interest" description="Disordered" evidence="4">
    <location>
        <begin position="426"/>
        <end position="463"/>
    </location>
</feature>
<dbReference type="InterPro" id="IPR006910">
    <property type="entry name" value="Rad21_Rec8_N"/>
</dbReference>
<dbReference type="InterPro" id="IPR039781">
    <property type="entry name" value="Rad21/Rec8-like"/>
</dbReference>
<comment type="subcellular location">
    <subcellularLocation>
        <location evidence="1">Nucleus</location>
    </subcellularLocation>
</comment>
<dbReference type="OMA" id="PGIVDMT"/>
<accession>A0A2H3J1W8</accession>
<protein>
    <recommendedName>
        <fullName evidence="9">Rad21/Rec8-like protein N-terminal domain-containing protein</fullName>
    </recommendedName>
</protein>
<dbReference type="GO" id="GO:0003682">
    <property type="term" value="F:chromatin binding"/>
    <property type="evidence" value="ECO:0007669"/>
    <property type="project" value="TreeGrafter"/>
</dbReference>
<evidence type="ECO:0000256" key="2">
    <source>
        <dbReference type="ARBA" id="ARBA00009870"/>
    </source>
</evidence>
<feature type="domain" description="Rad21/Rec8-like protein N-terminal" evidence="6">
    <location>
        <begin position="1"/>
        <end position="101"/>
    </location>
</feature>
<feature type="compositionally biased region" description="Basic and acidic residues" evidence="4">
    <location>
        <begin position="433"/>
        <end position="450"/>
    </location>
</feature>
<evidence type="ECO:0000256" key="4">
    <source>
        <dbReference type="SAM" id="MobiDB-lite"/>
    </source>
</evidence>
<dbReference type="Pfam" id="PF04825">
    <property type="entry name" value="Rad21_Rec8_N"/>
    <property type="match status" value="1"/>
</dbReference>
<reference evidence="7 8" key="1">
    <citation type="journal article" date="2012" name="Science">
        <title>The Paleozoic origin of enzymatic lignin decomposition reconstructed from 31 fungal genomes.</title>
        <authorList>
            <person name="Floudas D."/>
            <person name="Binder M."/>
            <person name="Riley R."/>
            <person name="Barry K."/>
            <person name="Blanchette R.A."/>
            <person name="Henrissat B."/>
            <person name="Martinez A.T."/>
            <person name="Otillar R."/>
            <person name="Spatafora J.W."/>
            <person name="Yadav J.S."/>
            <person name="Aerts A."/>
            <person name="Benoit I."/>
            <person name="Boyd A."/>
            <person name="Carlson A."/>
            <person name="Copeland A."/>
            <person name="Coutinho P.M."/>
            <person name="de Vries R.P."/>
            <person name="Ferreira P."/>
            <person name="Findley K."/>
            <person name="Foster B."/>
            <person name="Gaskell J."/>
            <person name="Glotzer D."/>
            <person name="Gorecki P."/>
            <person name="Heitman J."/>
            <person name="Hesse C."/>
            <person name="Hori C."/>
            <person name="Igarashi K."/>
            <person name="Jurgens J.A."/>
            <person name="Kallen N."/>
            <person name="Kersten P."/>
            <person name="Kohler A."/>
            <person name="Kuees U."/>
            <person name="Kumar T.K.A."/>
            <person name="Kuo A."/>
            <person name="LaButti K."/>
            <person name="Larrondo L.F."/>
            <person name="Lindquist E."/>
            <person name="Ling A."/>
            <person name="Lombard V."/>
            <person name="Lucas S."/>
            <person name="Lundell T."/>
            <person name="Martin R."/>
            <person name="McLaughlin D.J."/>
            <person name="Morgenstern I."/>
            <person name="Morin E."/>
            <person name="Murat C."/>
            <person name="Nagy L.G."/>
            <person name="Nolan M."/>
            <person name="Ohm R.A."/>
            <person name="Patyshakuliyeva A."/>
            <person name="Rokas A."/>
            <person name="Ruiz-Duenas F.J."/>
            <person name="Sabat G."/>
            <person name="Salamov A."/>
            <person name="Samejima M."/>
            <person name="Schmutz J."/>
            <person name="Slot J.C."/>
            <person name="St John F."/>
            <person name="Stenlid J."/>
            <person name="Sun H."/>
            <person name="Sun S."/>
            <person name="Syed K."/>
            <person name="Tsang A."/>
            <person name="Wiebenga A."/>
            <person name="Young D."/>
            <person name="Pisabarro A."/>
            <person name="Eastwood D.C."/>
            <person name="Martin F."/>
            <person name="Cullen D."/>
            <person name="Grigoriev I.V."/>
            <person name="Hibbett D.S."/>
        </authorList>
    </citation>
    <scope>NUCLEOTIDE SEQUENCE [LARGE SCALE GENOMIC DNA]</scope>
    <source>
        <strain evidence="7 8">MD-104</strain>
    </source>
</reference>
<proteinExistence type="inferred from homology"/>
<organism evidence="7 8">
    <name type="scientific">Wolfiporia cocos (strain MD-104)</name>
    <name type="common">Brown rot fungus</name>
    <dbReference type="NCBI Taxonomy" id="742152"/>
    <lineage>
        <taxon>Eukaryota</taxon>
        <taxon>Fungi</taxon>
        <taxon>Dikarya</taxon>
        <taxon>Basidiomycota</taxon>
        <taxon>Agaricomycotina</taxon>
        <taxon>Agaricomycetes</taxon>
        <taxon>Polyporales</taxon>
        <taxon>Phaeolaceae</taxon>
        <taxon>Wolfiporia</taxon>
    </lineage>
</organism>
<comment type="similarity">
    <text evidence="2">Belongs to the rad21 family.</text>
</comment>
<dbReference type="InterPro" id="IPR023093">
    <property type="entry name" value="ScpA-like_C"/>
</dbReference>
<evidence type="ECO:0008006" key="9">
    <source>
        <dbReference type="Google" id="ProtNLM"/>
    </source>
</evidence>
<dbReference type="Gene3D" id="1.10.10.580">
    <property type="entry name" value="Structural maintenance of chromosome 1. Chain E"/>
    <property type="match status" value="1"/>
</dbReference>
<dbReference type="AlphaFoldDB" id="A0A2H3J1W8"/>
<feature type="region of interest" description="Disordered" evidence="4">
    <location>
        <begin position="278"/>
        <end position="357"/>
    </location>
</feature>
<dbReference type="EMBL" id="KB467865">
    <property type="protein sequence ID" value="PCH36176.1"/>
    <property type="molecule type" value="Genomic_DNA"/>
</dbReference>
<keyword evidence="3" id="KW-0539">Nucleus</keyword>
<feature type="region of interest" description="Disordered" evidence="4">
    <location>
        <begin position="656"/>
        <end position="695"/>
    </location>
</feature>
<keyword evidence="8" id="KW-1185">Reference proteome</keyword>
<feature type="compositionally biased region" description="Pro residues" evidence="4">
    <location>
        <begin position="301"/>
        <end position="310"/>
    </location>
</feature>
<dbReference type="Proteomes" id="UP000218811">
    <property type="component" value="Unassembled WGS sequence"/>
</dbReference>
<dbReference type="GO" id="GO:0030892">
    <property type="term" value="C:mitotic cohesin complex"/>
    <property type="evidence" value="ECO:0007669"/>
    <property type="project" value="TreeGrafter"/>
</dbReference>
<gene>
    <name evidence="7" type="ORF">WOLCODRAFT_140246</name>
</gene>
<dbReference type="STRING" id="742152.A0A2H3J1W8"/>
<feature type="domain" description="Rad21/Rec8-like protein C-terminal eukaryotic" evidence="5">
    <location>
        <begin position="601"/>
        <end position="653"/>
    </location>
</feature>
<dbReference type="InterPro" id="IPR036390">
    <property type="entry name" value="WH_DNA-bd_sf"/>
</dbReference>
<feature type="region of interest" description="Disordered" evidence="4">
    <location>
        <begin position="189"/>
        <end position="217"/>
    </location>
</feature>
<evidence type="ECO:0000256" key="3">
    <source>
        <dbReference type="ARBA" id="ARBA00023242"/>
    </source>
</evidence>
<name>A0A2H3J1W8_WOLCO</name>
<evidence type="ECO:0000313" key="8">
    <source>
        <dbReference type="Proteomes" id="UP000218811"/>
    </source>
</evidence>
<sequence>MFYSEAILSRRGPLAKVWLAAHMERKLSKTQTLQTDIEQSVDAIMGQEIEVMALRLSGQLLLGVVRIYSRKAKYLLDDCNEALLKIKMAFRPGVVDMTEDQLAVNRNAITLQGNNLDLDILLPDINWDMDFEERPVKTGGQHIARAADVTLANADDFTFDLDDPGYGFDLGPSDGIGSQDYELGIDFGEGPVSTRDNESRMEEDSMSIEVGRDAAAPRSARESLDSHLMGRQAAGKDLDLLSIRSREASMQPFGMDMDMDFGPEVGGMDLDLGLSFEPMNEQIPTPQTPQLTPSRASSPLTEPPQTPPPEVELTPRVDPQTAKPQKKKEKKQIIDAVTELADGPGARVGRGRNGGLGTQMTRDVSDIVTENHYLPRSAVVMRLLDIRADPIAHFMPTTTAPAGTFFCAAPIGLALELTNLFMRPSQSLSAPKRRGDTADKPSSKRPRLDESLDDEVEQARRASVAPSVALGSDVLGRGSIAPDFEFNVDNSGAQEDFQLPEFEMAPGDDRVFERERSKSVALSVLSRLSSLPPEGAQVEEGEESYADATCPIAVFDDRVSASQQSAESAASDDSKGYSKNTVKALSIIRKELQPVPGEHAEKVMSFKKMSEKASRRAASSFFFELLVLGTRDCVKFSQSAPFENIEVQAKPKLWERQRHGSMAPSSMSSAAPPSMAEPRRGGSVASSSIGSALGL</sequence>
<evidence type="ECO:0000259" key="5">
    <source>
        <dbReference type="Pfam" id="PF04824"/>
    </source>
</evidence>
<feature type="compositionally biased region" description="Low complexity" evidence="4">
    <location>
        <begin position="661"/>
        <end position="695"/>
    </location>
</feature>
<dbReference type="InterPro" id="IPR006909">
    <property type="entry name" value="Rad21/Rec8_C_eu"/>
</dbReference>
<evidence type="ECO:0000256" key="1">
    <source>
        <dbReference type="ARBA" id="ARBA00004123"/>
    </source>
</evidence>
<dbReference type="PANTHER" id="PTHR12585">
    <property type="entry name" value="SCC1 / RAD21 FAMILY MEMBER"/>
    <property type="match status" value="1"/>
</dbReference>
<feature type="compositionally biased region" description="Low complexity" evidence="4">
    <location>
        <begin position="282"/>
        <end position="293"/>
    </location>
</feature>
<dbReference type="Pfam" id="PF04824">
    <property type="entry name" value="Rad21_Rec8"/>
    <property type="match status" value="1"/>
</dbReference>
<evidence type="ECO:0000313" key="7">
    <source>
        <dbReference type="EMBL" id="PCH36176.1"/>
    </source>
</evidence>
<dbReference type="GO" id="GO:0007064">
    <property type="term" value="P:mitotic sister chromatid cohesion"/>
    <property type="evidence" value="ECO:0007669"/>
    <property type="project" value="TreeGrafter"/>
</dbReference>